<dbReference type="Proteomes" id="UP000751190">
    <property type="component" value="Unassembled WGS sequence"/>
</dbReference>
<sequence>MDIHILIDDRPSYSRAFTLSAVFEASVDLRSRALELTRARACRCLLLAGDTVACDTGEVELAELDDAHASAGGVEPLWVELSSNARRRVLTRTVECAGWVVVFDVLRLPHSRTALLAAVRVHKSEHARHSPIVSSAQPRLLRFDARVCSRPRADVAAWSECVPPRLSATLRADALALTRRAGGGCSWWIGAGDPPRCAVERFALRVLHWHARASLVEACSGGAFEREMCGCQFWVQLRPACGSAAIRERPPTAPPLAARGGPAIASGMSAGELAATQIAFHFDRDEQLFLNYAGVYEPPFLSTVTYLSDCGAPTVILPVWHPACPQPQSVTSLAQQGDVATVSFPRVGKHLVFDGRRLHGCPAGFELLDDEATDGAGAVAPPHARVRVSLLVNVWLGHRPLLCEPLADAWLADLGPTAALDKLPCELAEPGALIAELHAPARCDGQGQAGGHGQGQAGGVDGELAAWCGLPARFRAQLAAHGRAFSTLRVRGVNRRDVDAAALC</sequence>
<keyword evidence="2" id="KW-1185">Reference proteome</keyword>
<evidence type="ECO:0000313" key="1">
    <source>
        <dbReference type="EMBL" id="KAG8465696.1"/>
    </source>
</evidence>
<dbReference type="OrthoDB" id="69177at2759"/>
<protein>
    <submittedName>
        <fullName evidence="1">Uncharacterized protein</fullName>
    </submittedName>
</protein>
<dbReference type="AlphaFoldDB" id="A0A8J6CC39"/>
<reference evidence="1" key="1">
    <citation type="submission" date="2021-05" db="EMBL/GenBank/DDBJ databases">
        <title>The genome of the haptophyte Pavlova lutheri (Diacronema luteri, Pavlovales) - a model for lipid biosynthesis in eukaryotic algae.</title>
        <authorList>
            <person name="Hulatt C.J."/>
            <person name="Posewitz M.C."/>
        </authorList>
    </citation>
    <scope>NUCLEOTIDE SEQUENCE</scope>
    <source>
        <strain evidence="1">NIVA-4/92</strain>
    </source>
</reference>
<comment type="caution">
    <text evidence="1">The sequence shown here is derived from an EMBL/GenBank/DDBJ whole genome shotgun (WGS) entry which is preliminary data.</text>
</comment>
<name>A0A8J6CC39_DIALT</name>
<evidence type="ECO:0000313" key="2">
    <source>
        <dbReference type="Proteomes" id="UP000751190"/>
    </source>
</evidence>
<gene>
    <name evidence="1" type="ORF">KFE25_003003</name>
</gene>
<proteinExistence type="predicted"/>
<dbReference type="EMBL" id="JAGTXO010000010">
    <property type="protein sequence ID" value="KAG8465696.1"/>
    <property type="molecule type" value="Genomic_DNA"/>
</dbReference>
<accession>A0A8J6CC39</accession>
<organism evidence="1 2">
    <name type="scientific">Diacronema lutheri</name>
    <name type="common">Unicellular marine alga</name>
    <name type="synonym">Monochrysis lutheri</name>
    <dbReference type="NCBI Taxonomy" id="2081491"/>
    <lineage>
        <taxon>Eukaryota</taxon>
        <taxon>Haptista</taxon>
        <taxon>Haptophyta</taxon>
        <taxon>Pavlovophyceae</taxon>
        <taxon>Pavlovales</taxon>
        <taxon>Pavlovaceae</taxon>
        <taxon>Diacronema</taxon>
    </lineage>
</organism>